<dbReference type="PANTHER" id="PTHR46638:SF1">
    <property type="entry name" value="CORRINOID ADENOSYLTRANSFERASE"/>
    <property type="match status" value="1"/>
</dbReference>
<dbReference type="GO" id="GO:0009236">
    <property type="term" value="P:cobalamin biosynthetic process"/>
    <property type="evidence" value="ECO:0007669"/>
    <property type="project" value="InterPro"/>
</dbReference>
<accession>A0A9D1T877</accession>
<comment type="caution">
    <text evidence="1">The sequence shown here is derived from an EMBL/GenBank/DDBJ whole genome shotgun (WGS) entry which is preliminary data.</text>
</comment>
<dbReference type="GO" id="GO:0008817">
    <property type="term" value="F:corrinoid adenosyltransferase activity"/>
    <property type="evidence" value="ECO:0007669"/>
    <property type="project" value="InterPro"/>
</dbReference>
<evidence type="ECO:0000313" key="2">
    <source>
        <dbReference type="Proteomes" id="UP000886889"/>
    </source>
</evidence>
<gene>
    <name evidence="1" type="ORF">IAC80_04520</name>
</gene>
<dbReference type="GO" id="GO:0005524">
    <property type="term" value="F:ATP binding"/>
    <property type="evidence" value="ECO:0007669"/>
    <property type="project" value="InterPro"/>
</dbReference>
<proteinExistence type="predicted"/>
<dbReference type="SUPFAM" id="SSF52540">
    <property type="entry name" value="P-loop containing nucleoside triphosphate hydrolases"/>
    <property type="match status" value="1"/>
</dbReference>
<dbReference type="InterPro" id="IPR003724">
    <property type="entry name" value="CblAdoTrfase_CobA"/>
</dbReference>
<dbReference type="EMBL" id="DVOS01000040">
    <property type="protein sequence ID" value="HIV23186.1"/>
    <property type="molecule type" value="Genomic_DNA"/>
</dbReference>
<dbReference type="Gene3D" id="3.40.50.300">
    <property type="entry name" value="P-loop containing nucleotide triphosphate hydrolases"/>
    <property type="match status" value="1"/>
</dbReference>
<protein>
    <submittedName>
        <fullName evidence="1">Cob(I)yrinic acid a,c-diamide adenosyltransferase</fullName>
    </submittedName>
</protein>
<reference evidence="1" key="2">
    <citation type="journal article" date="2021" name="PeerJ">
        <title>Extensive microbial diversity within the chicken gut microbiome revealed by metagenomics and culture.</title>
        <authorList>
            <person name="Gilroy R."/>
            <person name="Ravi A."/>
            <person name="Getino M."/>
            <person name="Pursley I."/>
            <person name="Horton D.L."/>
            <person name="Alikhan N.F."/>
            <person name="Baker D."/>
            <person name="Gharbi K."/>
            <person name="Hall N."/>
            <person name="Watson M."/>
            <person name="Adriaenssens E.M."/>
            <person name="Foster-Nyarko E."/>
            <person name="Jarju S."/>
            <person name="Secka A."/>
            <person name="Antonio M."/>
            <person name="Oren A."/>
            <person name="Chaudhuri R.R."/>
            <person name="La Ragione R."/>
            <person name="Hildebrand F."/>
            <person name="Pallen M.J."/>
        </authorList>
    </citation>
    <scope>NUCLEOTIDE SEQUENCE</scope>
    <source>
        <strain evidence="1">ChiBcec6-7307</strain>
    </source>
</reference>
<dbReference type="InterPro" id="IPR027417">
    <property type="entry name" value="P-loop_NTPase"/>
</dbReference>
<dbReference type="AlphaFoldDB" id="A0A9D1T877"/>
<dbReference type="PANTHER" id="PTHR46638">
    <property type="entry name" value="CORRINOID ADENOSYLTRANSFERASE"/>
    <property type="match status" value="1"/>
</dbReference>
<evidence type="ECO:0000313" key="1">
    <source>
        <dbReference type="EMBL" id="HIV23186.1"/>
    </source>
</evidence>
<sequence length="182" mass="20847">MEKKSARKGTGLIHIYCGDGKGKTTTGMGLCLRAAGYGYRVLIYQFMKDNSTSERKALAGVKGITMLEGLAEEKFSFQLTEEERRQRREFYDEQFRKVTEKAKKEDFDVLFLDEAVYAIRAGLLSEDLTVEFLKHKPDKLEVILTGQNPGERLVDLADYVSEIRKIKHPFDCRQPARDGIER</sequence>
<organism evidence="1 2">
    <name type="scientific">Candidatus Merdiplasma excrementigallinarum</name>
    <dbReference type="NCBI Taxonomy" id="2840864"/>
    <lineage>
        <taxon>Bacteria</taxon>
        <taxon>Bacillati</taxon>
        <taxon>Bacillota</taxon>
        <taxon>Clostridia</taxon>
        <taxon>Lachnospirales</taxon>
        <taxon>Lachnospiraceae</taxon>
        <taxon>Lachnospiraceae incertae sedis</taxon>
        <taxon>Candidatus Merdiplasma</taxon>
    </lineage>
</organism>
<name>A0A9D1T877_9FIRM</name>
<dbReference type="PIRSF" id="PIRSF015617">
    <property type="entry name" value="Adensltrnsf_CobA"/>
    <property type="match status" value="1"/>
</dbReference>
<dbReference type="Proteomes" id="UP000886889">
    <property type="component" value="Unassembled WGS sequence"/>
</dbReference>
<dbReference type="Pfam" id="PF02572">
    <property type="entry name" value="CobA_CobO_BtuR"/>
    <property type="match status" value="1"/>
</dbReference>
<reference evidence="1" key="1">
    <citation type="submission" date="2020-10" db="EMBL/GenBank/DDBJ databases">
        <authorList>
            <person name="Gilroy R."/>
        </authorList>
    </citation>
    <scope>NUCLEOTIDE SEQUENCE</scope>
    <source>
        <strain evidence="1">ChiBcec6-7307</strain>
    </source>
</reference>